<comment type="caution">
    <text evidence="2">The sequence shown here is derived from an EMBL/GenBank/DDBJ whole genome shotgun (WGS) entry which is preliminary data.</text>
</comment>
<name>A0A423V8N6_9PEZI</name>
<accession>A0A423V8N6</accession>
<dbReference type="EMBL" id="LKEA01000102">
    <property type="protein sequence ID" value="ROV87207.1"/>
    <property type="molecule type" value="Genomic_DNA"/>
</dbReference>
<feature type="compositionally biased region" description="Basic residues" evidence="1">
    <location>
        <begin position="303"/>
        <end position="313"/>
    </location>
</feature>
<evidence type="ECO:0000313" key="3">
    <source>
        <dbReference type="Proteomes" id="UP000283895"/>
    </source>
</evidence>
<dbReference type="AlphaFoldDB" id="A0A423V8N6"/>
<reference evidence="2 3" key="1">
    <citation type="submission" date="2015-09" db="EMBL/GenBank/DDBJ databases">
        <title>Host preference determinants of Valsa canker pathogens revealed by comparative genomics.</title>
        <authorList>
            <person name="Yin Z."/>
            <person name="Huang L."/>
        </authorList>
    </citation>
    <scope>NUCLEOTIDE SEQUENCE [LARGE SCALE GENOMIC DNA]</scope>
    <source>
        <strain evidence="2 3">03-1</strain>
    </source>
</reference>
<feature type="region of interest" description="Disordered" evidence="1">
    <location>
        <begin position="265"/>
        <end position="313"/>
    </location>
</feature>
<dbReference type="Proteomes" id="UP000283895">
    <property type="component" value="Unassembled WGS sequence"/>
</dbReference>
<proteinExistence type="predicted"/>
<feature type="region of interest" description="Disordered" evidence="1">
    <location>
        <begin position="57"/>
        <end position="103"/>
    </location>
</feature>
<keyword evidence="3" id="KW-1185">Reference proteome</keyword>
<organism evidence="2 3">
    <name type="scientific">Cytospora schulzeri</name>
    <dbReference type="NCBI Taxonomy" id="448051"/>
    <lineage>
        <taxon>Eukaryota</taxon>
        <taxon>Fungi</taxon>
        <taxon>Dikarya</taxon>
        <taxon>Ascomycota</taxon>
        <taxon>Pezizomycotina</taxon>
        <taxon>Sordariomycetes</taxon>
        <taxon>Sordariomycetidae</taxon>
        <taxon>Diaporthales</taxon>
        <taxon>Cytosporaceae</taxon>
        <taxon>Cytospora</taxon>
    </lineage>
</organism>
<sequence>MPPTLEVSSAAANQPLLMRQAVPLGQWRPQAVPDLSDATCPVAETSTRFEKQNIAELRPITPSNVSSPSPTAKPFPRIFSSPGKAEFDAEDSCSQRPKGEETRKKHICLMSPSPRWMPDWPSPSWPFSIEGRKSQGILFQRNVARRWARDGDDSTSALREPEGSDNIEVDLEDGRLGREISRGVQRCVAVVDGVSLHMIDRPLISHEVPRGWLAPQSMPKGIFQSPSRNPGRGMTGKAVKEAGMGQIRDEPEDLVAYLCPSWYEDIPNTTRPEEREGEDESVGGTDYPHPFGGLAMPQGKGRGATHARVLRSR</sequence>
<gene>
    <name evidence="2" type="ORF">VMCG_10827</name>
</gene>
<feature type="compositionally biased region" description="Polar residues" evidence="1">
    <location>
        <begin position="61"/>
        <end position="70"/>
    </location>
</feature>
<evidence type="ECO:0000256" key="1">
    <source>
        <dbReference type="SAM" id="MobiDB-lite"/>
    </source>
</evidence>
<evidence type="ECO:0000313" key="2">
    <source>
        <dbReference type="EMBL" id="ROV87207.1"/>
    </source>
</evidence>
<protein>
    <submittedName>
        <fullName evidence="2">Uncharacterized protein</fullName>
    </submittedName>
</protein>